<gene>
    <name evidence="2" type="ORF">CPB84DRAFT_1724676</name>
</gene>
<sequence length="690" mass="77472">MPPKLFVSPNARHEQRMQSEISSSLAAVLRKNPKMTPKEAMYSVTSEMLQNNPYQPLANGKCPINDLPNEILAHIFQLGVKDQEEEEEGSPDEDEWEDMSTDGENSDEDSDEDSVDAVIQDESGGQAYDSDSEGGDEVAIPFQVLVSHVCKRWREVAIESHFLWTNLNFAQRPRLEKAQVYISRAGGQPLDIYIDCTFPPDVDEEDHPDHPLYQDNEARKKRRSQSCDHPECSHEHGDDNNEIEFLSQKQLTQILDVIEPEVSHWQSLDFRASTYGYVHLLLSRLHKLPSASVLETLSICHFEDCDDYEFFSGDDMTSFLPFHGIAPNLKDVVLWGVHIDWDSPFLRGLSNLELQYHAKDVRPSYRAFAKMINSSPDLHSLTLSLSGPVLPAGVSFDADPEEHEGAWGPTPLTIPSLRELALQFHEIKYAIALVQHIDVPNLKSMLLDFDEEDYSSFVQTLVKPVKGRTESVLQHVENLKISGLPCDMASAEALLGQLVNLKSLNIKVVGPEEALIFHKLIDPQATQPPPDSAAAPQPAAGSSSRSDLARIFCPKLEAFTANQVDGAELRILVTKRRELGAPLKSLYISQFDEISKKDEKWLRANLEEVQFFEPSDSEEEYDDVEVILDEEGWTDEESRSGSEDEDGSHNEGDDDDEIPVDESGEPLISPLARHMRRSRGRGPTGNHDLD</sequence>
<dbReference type="Proteomes" id="UP000724874">
    <property type="component" value="Unassembled WGS sequence"/>
</dbReference>
<feature type="region of interest" description="Disordered" evidence="1">
    <location>
        <begin position="81"/>
        <end position="115"/>
    </location>
</feature>
<feature type="region of interest" description="Disordered" evidence="1">
    <location>
        <begin position="199"/>
        <end position="239"/>
    </location>
</feature>
<organism evidence="2 3">
    <name type="scientific">Gymnopilus junonius</name>
    <name type="common">Spectacular rustgill mushroom</name>
    <name type="synonym">Gymnopilus spectabilis subsp. junonius</name>
    <dbReference type="NCBI Taxonomy" id="109634"/>
    <lineage>
        <taxon>Eukaryota</taxon>
        <taxon>Fungi</taxon>
        <taxon>Dikarya</taxon>
        <taxon>Basidiomycota</taxon>
        <taxon>Agaricomycotina</taxon>
        <taxon>Agaricomycetes</taxon>
        <taxon>Agaricomycetidae</taxon>
        <taxon>Agaricales</taxon>
        <taxon>Agaricineae</taxon>
        <taxon>Hymenogastraceae</taxon>
        <taxon>Gymnopilus</taxon>
    </lineage>
</organism>
<evidence type="ECO:0000256" key="1">
    <source>
        <dbReference type="SAM" id="MobiDB-lite"/>
    </source>
</evidence>
<feature type="compositionally biased region" description="Basic and acidic residues" evidence="1">
    <location>
        <begin position="207"/>
        <end position="218"/>
    </location>
</feature>
<evidence type="ECO:0000313" key="3">
    <source>
        <dbReference type="Proteomes" id="UP000724874"/>
    </source>
</evidence>
<comment type="caution">
    <text evidence="2">The sequence shown here is derived from an EMBL/GenBank/DDBJ whole genome shotgun (WGS) entry which is preliminary data.</text>
</comment>
<feature type="compositionally biased region" description="Acidic residues" evidence="1">
    <location>
        <begin position="652"/>
        <end position="664"/>
    </location>
</feature>
<protein>
    <recommendedName>
        <fullName evidence="4">F-box domain-containing protein</fullName>
    </recommendedName>
</protein>
<feature type="compositionally biased region" description="Basic and acidic residues" evidence="1">
    <location>
        <begin position="225"/>
        <end position="239"/>
    </location>
</feature>
<feature type="region of interest" description="Disordered" evidence="1">
    <location>
        <begin position="614"/>
        <end position="690"/>
    </location>
</feature>
<reference evidence="2" key="1">
    <citation type="submission" date="2020-11" db="EMBL/GenBank/DDBJ databases">
        <authorList>
            <consortium name="DOE Joint Genome Institute"/>
            <person name="Ahrendt S."/>
            <person name="Riley R."/>
            <person name="Andreopoulos W."/>
            <person name="LaButti K."/>
            <person name="Pangilinan J."/>
            <person name="Ruiz-duenas F.J."/>
            <person name="Barrasa J.M."/>
            <person name="Sanchez-Garcia M."/>
            <person name="Camarero S."/>
            <person name="Miyauchi S."/>
            <person name="Serrano A."/>
            <person name="Linde D."/>
            <person name="Babiker R."/>
            <person name="Drula E."/>
            <person name="Ayuso-Fernandez I."/>
            <person name="Pacheco R."/>
            <person name="Padilla G."/>
            <person name="Ferreira P."/>
            <person name="Barriuso J."/>
            <person name="Kellner H."/>
            <person name="Castanera R."/>
            <person name="Alfaro M."/>
            <person name="Ramirez L."/>
            <person name="Pisabarro A.G."/>
            <person name="Kuo A."/>
            <person name="Tritt A."/>
            <person name="Lipzen A."/>
            <person name="He G."/>
            <person name="Yan M."/>
            <person name="Ng V."/>
            <person name="Cullen D."/>
            <person name="Martin F."/>
            <person name="Rosso M.-N."/>
            <person name="Henrissat B."/>
            <person name="Hibbett D."/>
            <person name="Martinez A.T."/>
            <person name="Grigoriev I.V."/>
        </authorList>
    </citation>
    <scope>NUCLEOTIDE SEQUENCE</scope>
    <source>
        <strain evidence="2">AH 44721</strain>
    </source>
</reference>
<dbReference type="AlphaFoldDB" id="A0A9P5NZ49"/>
<keyword evidence="3" id="KW-1185">Reference proteome</keyword>
<name>A0A9P5NZ49_GYMJU</name>
<feature type="compositionally biased region" description="Acidic residues" evidence="1">
    <location>
        <begin position="615"/>
        <end position="635"/>
    </location>
</feature>
<evidence type="ECO:0008006" key="4">
    <source>
        <dbReference type="Google" id="ProtNLM"/>
    </source>
</evidence>
<feature type="compositionally biased region" description="Acidic residues" evidence="1">
    <location>
        <begin position="83"/>
        <end position="115"/>
    </location>
</feature>
<evidence type="ECO:0000313" key="2">
    <source>
        <dbReference type="EMBL" id="KAF8908889.1"/>
    </source>
</evidence>
<dbReference type="OrthoDB" id="3341212at2759"/>
<proteinExistence type="predicted"/>
<accession>A0A9P5NZ49</accession>
<dbReference type="EMBL" id="JADNYJ010000010">
    <property type="protein sequence ID" value="KAF8908889.1"/>
    <property type="molecule type" value="Genomic_DNA"/>
</dbReference>
<feature type="compositionally biased region" description="Basic and acidic residues" evidence="1">
    <location>
        <begin position="636"/>
        <end position="651"/>
    </location>
</feature>